<reference evidence="1" key="1">
    <citation type="journal article" date="2021" name="PeerJ">
        <title>Extensive microbial diversity within the chicken gut microbiome revealed by metagenomics and culture.</title>
        <authorList>
            <person name="Gilroy R."/>
            <person name="Ravi A."/>
            <person name="Getino M."/>
            <person name="Pursley I."/>
            <person name="Horton D.L."/>
            <person name="Alikhan N.F."/>
            <person name="Baker D."/>
            <person name="Gharbi K."/>
            <person name="Hall N."/>
            <person name="Watson M."/>
            <person name="Adriaenssens E.M."/>
            <person name="Foster-Nyarko E."/>
            <person name="Jarju S."/>
            <person name="Secka A."/>
            <person name="Antonio M."/>
            <person name="Oren A."/>
            <person name="Chaudhuri R.R."/>
            <person name="La Ragione R."/>
            <person name="Hildebrand F."/>
            <person name="Pallen M.J."/>
        </authorList>
    </citation>
    <scope>NUCLEOTIDE SEQUENCE</scope>
    <source>
        <strain evidence="1">ChiBcec21-2208</strain>
    </source>
</reference>
<dbReference type="EMBL" id="DYVE01000221">
    <property type="protein sequence ID" value="HJG28661.1"/>
    <property type="molecule type" value="Genomic_DNA"/>
</dbReference>
<dbReference type="SUPFAM" id="SSF56349">
    <property type="entry name" value="DNA breaking-rejoining enzymes"/>
    <property type="match status" value="1"/>
</dbReference>
<dbReference type="AlphaFoldDB" id="A0A921LNF6"/>
<comment type="caution">
    <text evidence="1">The sequence shown here is derived from an EMBL/GenBank/DDBJ whole genome shotgun (WGS) entry which is preliminary data.</text>
</comment>
<proteinExistence type="predicted"/>
<reference evidence="1" key="2">
    <citation type="submission" date="2021-09" db="EMBL/GenBank/DDBJ databases">
        <authorList>
            <person name="Gilroy R."/>
        </authorList>
    </citation>
    <scope>NUCLEOTIDE SEQUENCE</scope>
    <source>
        <strain evidence="1">ChiBcec21-2208</strain>
    </source>
</reference>
<evidence type="ECO:0000313" key="1">
    <source>
        <dbReference type="EMBL" id="HJG28661.1"/>
    </source>
</evidence>
<accession>A0A921LNF6</accession>
<dbReference type="InterPro" id="IPR011010">
    <property type="entry name" value="DNA_brk_join_enz"/>
</dbReference>
<dbReference type="GO" id="GO:0003677">
    <property type="term" value="F:DNA binding"/>
    <property type="evidence" value="ECO:0007669"/>
    <property type="project" value="InterPro"/>
</dbReference>
<name>A0A921LNF6_9FIRM</name>
<organism evidence="1 2">
    <name type="scientific">Subdoligranulum variabile</name>
    <dbReference type="NCBI Taxonomy" id="214851"/>
    <lineage>
        <taxon>Bacteria</taxon>
        <taxon>Bacillati</taxon>
        <taxon>Bacillota</taxon>
        <taxon>Clostridia</taxon>
        <taxon>Eubacteriales</taxon>
        <taxon>Oscillospiraceae</taxon>
        <taxon>Subdoligranulum</taxon>
    </lineage>
</organism>
<protein>
    <submittedName>
        <fullName evidence="1">Uncharacterized protein</fullName>
    </submittedName>
</protein>
<dbReference type="Proteomes" id="UP000782880">
    <property type="component" value="Unassembled WGS sequence"/>
</dbReference>
<evidence type="ECO:0000313" key="2">
    <source>
        <dbReference type="Proteomes" id="UP000782880"/>
    </source>
</evidence>
<gene>
    <name evidence="1" type="ORF">K8V20_08480</name>
</gene>
<sequence length="506" mass="57638">MLKNPATKKPYRKKELVEALLQRKKEYPYLSALIDPWLQKLLSKATNHPSAIYTMCRTGKTRELALERLKKQCWSDLELLACLLYRPLYQQNLSFGDVTVSVFVVYQRSTLYSDELPDVRTRLLGCLDKTILPHIGDKKLKDLDSALQKKILRAIDLQLRKESAKNSKRGYVRRAYRGLLKAIEGSGWLGCSSGTRLVNLIGMTRERNTQIRNSVRTDHLDNEQRCALFKLLEDPSHLYELFIVSLYYSGLDAAEIAALRFDDFEVLTFRTGCCYTLLVSQRIRKLHQRYSTVSAINEQFPIEKFRRVVLAPWAGEVLVRWLDQLRTLGFSDDEIRQMRLSDETPNGAITGPAEIAARLQPLVKQAGVGDIKVIRTGKNGCSYRETLTLDIQLLGQDARYLAMRCGADTMMLHAMFGGCFTETDEQSYADLLSDSYAIARYLRLRRWSPYSSAPLLNDNKTAIPGFADMPTRYILQVHNSTNHPCTLTLSAPYAIVAKWKSKGVIS</sequence>